<reference evidence="1 2" key="1">
    <citation type="submission" date="2019-10" db="EMBL/GenBank/DDBJ databases">
        <title>Draft genome sequence of Photobacterium phage PDCC-1.</title>
        <authorList>
            <person name="Quiroz-Guzman E."/>
        </authorList>
    </citation>
    <scope>NUCLEOTIDE SEQUENCE [LARGE SCALE GENOMIC DNA]</scope>
</reference>
<dbReference type="GeneID" id="55624083"/>
<sequence length="389" mass="44355">MKFDKAARLRAQVMGTEALDMTKEEIVDLVEEVAEQTVENETKEIVKDIEEMGERAIVEDELRQELSEHVEGLEFLKQHPNPQAMVLLYNLADRIHVKLGGTSTQPRAGMESVDARTLEAHMIVGCESFMDTLKKGADDTWKFLKALWERLVAFFIEKTNSAKRLSTRMDKLVRKLEADETEIKEEVKYGSWTGYMTMFSNGRTTPIQEISKRLVSSIVPKETEDGLVANAKHIHDTLTSFTSKLSETTKTEKGKMVRVFSKEGLDLEYLSARPETVKEALEFYRSFRKHDFKVDYASNQETFRPAMPKSGFLSLAKHVKSITEEVFEQESIAKKGEREVAKTSKDLEPNIRDLLRAQSRFVTTILTYVTGQRLKYAKAAADYISACIK</sequence>
<keyword evidence="2" id="KW-1185">Reference proteome</keyword>
<proteinExistence type="predicted"/>
<evidence type="ECO:0000313" key="1">
    <source>
        <dbReference type="EMBL" id="QGZ14410.1"/>
    </source>
</evidence>
<name>A0A6B9J297_9CAUD</name>
<dbReference type="KEGG" id="vg:55624083"/>
<dbReference type="InterPro" id="IPR024413">
    <property type="entry name" value="Phage_phiKZ_Orf92_int-head"/>
</dbReference>
<accession>A0A6B9J297</accession>
<evidence type="ECO:0000313" key="2">
    <source>
        <dbReference type="Proteomes" id="UP000437974"/>
    </source>
</evidence>
<dbReference type="EMBL" id="MN562221">
    <property type="protein sequence ID" value="QGZ14410.1"/>
    <property type="molecule type" value="Genomic_DNA"/>
</dbReference>
<dbReference type="Pfam" id="PF12699">
    <property type="entry name" value="phiKZ_IP"/>
    <property type="match status" value="1"/>
</dbReference>
<organism evidence="1 2">
    <name type="scientific">Photobacterium phage PDCC-1</name>
    <dbReference type="NCBI Taxonomy" id="2664246"/>
    <lineage>
        <taxon>Viruses</taxon>
        <taxon>Duplodnaviria</taxon>
        <taxon>Heunggongvirae</taxon>
        <taxon>Uroviricota</taxon>
        <taxon>Caudoviricetes</taxon>
        <taxon>Chimalliviridae</taxon>
        <taxon>Gorgonvirinae</taxon>
        <taxon>Aphroditevirus</taxon>
        <taxon>Aphroditevirus PDCC1</taxon>
    </lineage>
</organism>
<dbReference type="Proteomes" id="UP000437974">
    <property type="component" value="Segment"/>
</dbReference>
<protein>
    <submittedName>
        <fullName evidence="1">Uncharacterized protein</fullName>
    </submittedName>
</protein>
<dbReference type="RefSeq" id="YP_009853399.1">
    <property type="nucleotide sequence ID" value="NC_048821.1"/>
</dbReference>